<keyword evidence="3" id="KW-1185">Reference proteome</keyword>
<organism evidence="2 3">
    <name type="scientific">Ramlibacter monticola</name>
    <dbReference type="NCBI Taxonomy" id="1926872"/>
    <lineage>
        <taxon>Bacteria</taxon>
        <taxon>Pseudomonadati</taxon>
        <taxon>Pseudomonadota</taxon>
        <taxon>Betaproteobacteria</taxon>
        <taxon>Burkholderiales</taxon>
        <taxon>Comamonadaceae</taxon>
        <taxon>Ramlibacter</taxon>
    </lineage>
</organism>
<evidence type="ECO:0000313" key="2">
    <source>
        <dbReference type="EMBL" id="MBL0390620.1"/>
    </source>
</evidence>
<dbReference type="AlphaFoldDB" id="A0A936YW35"/>
<feature type="chain" id="PRO_5037715516" evidence="1">
    <location>
        <begin position="21"/>
        <end position="121"/>
    </location>
</feature>
<feature type="signal peptide" evidence="1">
    <location>
        <begin position="1"/>
        <end position="20"/>
    </location>
</feature>
<reference evidence="2 3" key="1">
    <citation type="journal article" date="2017" name="Int. J. Syst. Evol. Microbiol.">
        <title>Ramlibacter monticola sp. nov., isolated from forest soil.</title>
        <authorList>
            <person name="Chaudhary D.K."/>
            <person name="Kim J."/>
        </authorList>
    </citation>
    <scope>NUCLEOTIDE SEQUENCE [LARGE SCALE GENOMIC DNA]</scope>
    <source>
        <strain evidence="2 3">KACC 19175</strain>
    </source>
</reference>
<evidence type="ECO:0000313" key="3">
    <source>
        <dbReference type="Proteomes" id="UP000599109"/>
    </source>
</evidence>
<dbReference type="EMBL" id="JAEQNE010000001">
    <property type="protein sequence ID" value="MBL0390620.1"/>
    <property type="molecule type" value="Genomic_DNA"/>
</dbReference>
<sequence length="121" mass="12517">MNRSSLVIAALSLAAFAAQAQDADPSGQFAAGAAGQATRAAVQAELAAYKQAGVNPYSISYNPLKSFRSTRSRAEVQAEYIGSRDAVAAMTREDSGSAFLAARPSTTQDVRHLAGQPANAL</sequence>
<accession>A0A936YW35</accession>
<gene>
    <name evidence="2" type="ORF">JJ685_05630</name>
</gene>
<comment type="caution">
    <text evidence="2">The sequence shown here is derived from an EMBL/GenBank/DDBJ whole genome shotgun (WGS) entry which is preliminary data.</text>
</comment>
<dbReference type="Proteomes" id="UP000599109">
    <property type="component" value="Unassembled WGS sequence"/>
</dbReference>
<protein>
    <submittedName>
        <fullName evidence="2">DUF4148 domain-containing protein</fullName>
    </submittedName>
</protein>
<proteinExistence type="predicted"/>
<dbReference type="RefSeq" id="WP_201673213.1">
    <property type="nucleotide sequence ID" value="NZ_JAEQNE010000001.1"/>
</dbReference>
<name>A0A936YW35_9BURK</name>
<keyword evidence="1" id="KW-0732">Signal</keyword>
<dbReference type="Pfam" id="PF13663">
    <property type="entry name" value="DUF4148"/>
    <property type="match status" value="1"/>
</dbReference>
<evidence type="ECO:0000256" key="1">
    <source>
        <dbReference type="SAM" id="SignalP"/>
    </source>
</evidence>
<dbReference type="InterPro" id="IPR025421">
    <property type="entry name" value="DUF4148"/>
</dbReference>